<proteinExistence type="predicted"/>
<gene>
    <name evidence="1" type="ORF">J2X78_003820</name>
</gene>
<protein>
    <submittedName>
        <fullName evidence="1">Membrane protein YphA (DoxX/SURF4 family)</fullName>
    </submittedName>
</protein>
<dbReference type="Proteomes" id="UP001246858">
    <property type="component" value="Unassembled WGS sequence"/>
</dbReference>
<name>A0ACC6L186_9SPHI</name>
<evidence type="ECO:0000313" key="1">
    <source>
        <dbReference type="EMBL" id="MDR6785246.1"/>
    </source>
</evidence>
<reference evidence="1" key="1">
    <citation type="submission" date="2023-07" db="EMBL/GenBank/DDBJ databases">
        <title>Sorghum-associated microbial communities from plants grown in Nebraska, USA.</title>
        <authorList>
            <person name="Schachtman D."/>
        </authorList>
    </citation>
    <scope>NUCLEOTIDE SEQUENCE</scope>
    <source>
        <strain evidence="1">2697</strain>
    </source>
</reference>
<organism evidence="1 2">
    <name type="scientific">Pedobacter africanus</name>
    <dbReference type="NCBI Taxonomy" id="151894"/>
    <lineage>
        <taxon>Bacteria</taxon>
        <taxon>Pseudomonadati</taxon>
        <taxon>Bacteroidota</taxon>
        <taxon>Sphingobacteriia</taxon>
        <taxon>Sphingobacteriales</taxon>
        <taxon>Sphingobacteriaceae</taxon>
        <taxon>Pedobacter</taxon>
    </lineage>
</organism>
<sequence>MKKLNTQDWYQGFITVISHSFILLFLYAASSKLLEYDKFTVNIGQSPMLTAYAGVLAWLVPAVEVVLSVMLVFTGLRLYGLFASFSLMVMFTTYIFTVLHFMEDMPCACGGVLEKLSWDAHLVFNIGFVVLAGIGAVLEQIPPKSG</sequence>
<dbReference type="EMBL" id="JAVDTF010000003">
    <property type="protein sequence ID" value="MDR6785246.1"/>
    <property type="molecule type" value="Genomic_DNA"/>
</dbReference>
<keyword evidence="2" id="KW-1185">Reference proteome</keyword>
<comment type="caution">
    <text evidence="1">The sequence shown here is derived from an EMBL/GenBank/DDBJ whole genome shotgun (WGS) entry which is preliminary data.</text>
</comment>
<evidence type="ECO:0000313" key="2">
    <source>
        <dbReference type="Proteomes" id="UP001246858"/>
    </source>
</evidence>
<accession>A0ACC6L186</accession>